<protein>
    <recommendedName>
        <fullName evidence="3">DUF2158 domain-containing protein</fullName>
    </recommendedName>
</protein>
<evidence type="ECO:0008006" key="3">
    <source>
        <dbReference type="Google" id="ProtNLM"/>
    </source>
</evidence>
<organism evidence="1 2">
    <name type="scientific">Pseudomonas fluorescens</name>
    <dbReference type="NCBI Taxonomy" id="294"/>
    <lineage>
        <taxon>Bacteria</taxon>
        <taxon>Pseudomonadati</taxon>
        <taxon>Pseudomonadota</taxon>
        <taxon>Gammaproteobacteria</taxon>
        <taxon>Pseudomonadales</taxon>
        <taxon>Pseudomonadaceae</taxon>
        <taxon>Pseudomonas</taxon>
    </lineage>
</organism>
<sequence length="78" mass="8613">MSKFKAGDLALIVSAQYEENLGTVVQLVRVDGFYSLISGETSWLVEGEGRGCYCRESALIPLRGDFQPEQQKAKEVEA</sequence>
<dbReference type="EMBL" id="LR134300">
    <property type="protein sequence ID" value="VEE45741.1"/>
    <property type="molecule type" value="Genomic_DNA"/>
</dbReference>
<evidence type="ECO:0000313" key="2">
    <source>
        <dbReference type="Proteomes" id="UP000278078"/>
    </source>
</evidence>
<reference evidence="1 2" key="1">
    <citation type="submission" date="2018-12" db="EMBL/GenBank/DDBJ databases">
        <authorList>
            <consortium name="Pathogen Informatics"/>
        </authorList>
    </citation>
    <scope>NUCLEOTIDE SEQUENCE [LARGE SCALE GENOMIC DNA]</scope>
    <source>
        <strain evidence="1 2">NCTC10783</strain>
    </source>
</reference>
<evidence type="ECO:0000313" key="1">
    <source>
        <dbReference type="EMBL" id="VEE45741.1"/>
    </source>
</evidence>
<gene>
    <name evidence="1" type="ORF">NCTC10783_01600</name>
</gene>
<name>A0A3S4RKR7_PSEFL</name>
<proteinExistence type="predicted"/>
<accession>A0A3S4RKR7</accession>
<dbReference type="AlphaFoldDB" id="A0A3S4RKR7"/>
<dbReference type="Proteomes" id="UP000278078">
    <property type="component" value="Chromosome"/>
</dbReference>